<feature type="compositionally biased region" description="Polar residues" evidence="1">
    <location>
        <begin position="680"/>
        <end position="691"/>
    </location>
</feature>
<feature type="compositionally biased region" description="Low complexity" evidence="1">
    <location>
        <begin position="240"/>
        <end position="254"/>
    </location>
</feature>
<feature type="compositionally biased region" description="Polar residues" evidence="1">
    <location>
        <begin position="900"/>
        <end position="946"/>
    </location>
</feature>
<evidence type="ECO:0000259" key="2">
    <source>
        <dbReference type="PROSITE" id="PS50057"/>
    </source>
</evidence>
<feature type="compositionally biased region" description="Basic residues" evidence="1">
    <location>
        <begin position="360"/>
        <end position="376"/>
    </location>
</feature>
<dbReference type="Pfam" id="PF08736">
    <property type="entry name" value="FA"/>
    <property type="match status" value="1"/>
</dbReference>
<dbReference type="FunFam" id="2.30.29.30:FF:000002">
    <property type="entry name" value="Band 4.1-like protein 5 isoform 1"/>
    <property type="match status" value="1"/>
</dbReference>
<organism evidence="3 4">
    <name type="scientific">Homarus americanus</name>
    <name type="common">American lobster</name>
    <dbReference type="NCBI Taxonomy" id="6706"/>
    <lineage>
        <taxon>Eukaryota</taxon>
        <taxon>Metazoa</taxon>
        <taxon>Ecdysozoa</taxon>
        <taxon>Arthropoda</taxon>
        <taxon>Crustacea</taxon>
        <taxon>Multicrustacea</taxon>
        <taxon>Malacostraca</taxon>
        <taxon>Eumalacostraca</taxon>
        <taxon>Eucarida</taxon>
        <taxon>Decapoda</taxon>
        <taxon>Pleocyemata</taxon>
        <taxon>Astacidea</taxon>
        <taxon>Nephropoidea</taxon>
        <taxon>Nephropidae</taxon>
        <taxon>Homarus</taxon>
    </lineage>
</organism>
<feature type="compositionally biased region" description="Basic residues" evidence="1">
    <location>
        <begin position="281"/>
        <end position="291"/>
    </location>
</feature>
<feature type="region of interest" description="Disordered" evidence="1">
    <location>
        <begin position="172"/>
        <end position="318"/>
    </location>
</feature>
<feature type="region of interest" description="Disordered" evidence="1">
    <location>
        <begin position="788"/>
        <end position="946"/>
    </location>
</feature>
<dbReference type="Pfam" id="PF09380">
    <property type="entry name" value="FERM_C"/>
    <property type="match status" value="1"/>
</dbReference>
<comment type="caution">
    <text evidence="3">The sequence shown here is derived from an EMBL/GenBank/DDBJ whole genome shotgun (WGS) entry which is preliminary data.</text>
</comment>
<feature type="compositionally biased region" description="Low complexity" evidence="1">
    <location>
        <begin position="663"/>
        <end position="679"/>
    </location>
</feature>
<dbReference type="SMART" id="SM01196">
    <property type="entry name" value="FERM_C"/>
    <property type="match status" value="1"/>
</dbReference>
<feature type="region of interest" description="Disordered" evidence="1">
    <location>
        <begin position="426"/>
        <end position="618"/>
    </location>
</feature>
<evidence type="ECO:0000313" key="4">
    <source>
        <dbReference type="Proteomes" id="UP000747542"/>
    </source>
</evidence>
<feature type="compositionally biased region" description="Polar residues" evidence="1">
    <location>
        <begin position="172"/>
        <end position="181"/>
    </location>
</feature>
<dbReference type="InterPro" id="IPR014847">
    <property type="entry name" value="FA"/>
</dbReference>
<feature type="compositionally biased region" description="Polar residues" evidence="1">
    <location>
        <begin position="984"/>
        <end position="999"/>
    </location>
</feature>
<dbReference type="SUPFAM" id="SSF50729">
    <property type="entry name" value="PH domain-like"/>
    <property type="match status" value="1"/>
</dbReference>
<feature type="compositionally biased region" description="Low complexity" evidence="1">
    <location>
        <begin position="199"/>
        <end position="212"/>
    </location>
</feature>
<feature type="compositionally biased region" description="Low complexity" evidence="1">
    <location>
        <begin position="788"/>
        <end position="821"/>
    </location>
</feature>
<protein>
    <submittedName>
        <fullName evidence="3">Band 4.1-like protein 4-like</fullName>
    </submittedName>
</protein>
<feature type="compositionally biased region" description="Low complexity" evidence="1">
    <location>
        <begin position="852"/>
        <end position="895"/>
    </location>
</feature>
<dbReference type="PANTHER" id="PTHR23280">
    <property type="entry name" value="4.1 G PROTEIN"/>
    <property type="match status" value="1"/>
</dbReference>
<feature type="compositionally biased region" description="Polar residues" evidence="1">
    <location>
        <begin position="595"/>
        <end position="605"/>
    </location>
</feature>
<feature type="domain" description="FERM" evidence="2">
    <location>
        <begin position="1"/>
        <end position="87"/>
    </location>
</feature>
<feature type="compositionally biased region" description="Low complexity" evidence="1">
    <location>
        <begin position="524"/>
        <end position="543"/>
    </location>
</feature>
<dbReference type="EMBL" id="JAHLQT010046319">
    <property type="protein sequence ID" value="KAG7153694.1"/>
    <property type="molecule type" value="Genomic_DNA"/>
</dbReference>
<evidence type="ECO:0000256" key="1">
    <source>
        <dbReference type="SAM" id="MobiDB-lite"/>
    </source>
</evidence>
<feature type="compositionally biased region" description="Low complexity" evidence="1">
    <location>
        <begin position="555"/>
        <end position="580"/>
    </location>
</feature>
<feature type="compositionally biased region" description="Basic residues" evidence="1">
    <location>
        <begin position="257"/>
        <end position="266"/>
    </location>
</feature>
<gene>
    <name evidence="3" type="primary">Epb41l4-L</name>
    <name evidence="3" type="ORF">Hamer_G009361</name>
</gene>
<dbReference type="PROSITE" id="PS50057">
    <property type="entry name" value="FERM_3"/>
    <property type="match status" value="1"/>
</dbReference>
<dbReference type="GO" id="GO:0031032">
    <property type="term" value="P:actomyosin structure organization"/>
    <property type="evidence" value="ECO:0007669"/>
    <property type="project" value="TreeGrafter"/>
</dbReference>
<dbReference type="AlphaFoldDB" id="A0A8J5MJG0"/>
<dbReference type="SMART" id="SM01195">
    <property type="entry name" value="FA"/>
    <property type="match status" value="1"/>
</dbReference>
<dbReference type="InterPro" id="IPR018980">
    <property type="entry name" value="FERM_PH-like_C"/>
</dbReference>
<feature type="compositionally biased region" description="Basic residues" evidence="1">
    <location>
        <begin position="432"/>
        <end position="443"/>
    </location>
</feature>
<feature type="region of interest" description="Disordered" evidence="1">
    <location>
        <begin position="332"/>
        <end position="392"/>
    </location>
</feature>
<keyword evidence="4" id="KW-1185">Reference proteome</keyword>
<dbReference type="InterPro" id="IPR011993">
    <property type="entry name" value="PH-like_dom_sf"/>
</dbReference>
<feature type="compositionally biased region" description="Polar residues" evidence="1">
    <location>
        <begin position="825"/>
        <end position="845"/>
    </location>
</feature>
<dbReference type="InterPro" id="IPR000299">
    <property type="entry name" value="FERM_domain"/>
</dbReference>
<dbReference type="Proteomes" id="UP000747542">
    <property type="component" value="Unassembled WGS sequence"/>
</dbReference>
<dbReference type="PANTHER" id="PTHR23280:SF4">
    <property type="entry name" value="BAND 4.1-LIKE PROTEIN 4A"/>
    <property type="match status" value="1"/>
</dbReference>
<proteinExistence type="predicted"/>
<feature type="compositionally biased region" description="Basic and acidic residues" evidence="1">
    <location>
        <begin position="714"/>
        <end position="723"/>
    </location>
</feature>
<dbReference type="CDD" id="cd13186">
    <property type="entry name" value="FERM_C_NBL4_NBL5"/>
    <property type="match status" value="1"/>
</dbReference>
<feature type="compositionally biased region" description="Basic and acidic residues" evidence="1">
    <location>
        <begin position="378"/>
        <end position="392"/>
    </location>
</feature>
<evidence type="ECO:0000313" key="3">
    <source>
        <dbReference type="EMBL" id="KAG7153694.1"/>
    </source>
</evidence>
<name>A0A8J5MJG0_HOMAM</name>
<reference evidence="3" key="1">
    <citation type="journal article" date="2021" name="Sci. Adv.">
        <title>The American lobster genome reveals insights on longevity, neural, and immune adaptations.</title>
        <authorList>
            <person name="Polinski J.M."/>
            <person name="Zimin A.V."/>
            <person name="Clark K.F."/>
            <person name="Kohn A.B."/>
            <person name="Sadowski N."/>
            <person name="Timp W."/>
            <person name="Ptitsyn A."/>
            <person name="Khanna P."/>
            <person name="Romanova D.Y."/>
            <person name="Williams P."/>
            <person name="Greenwood S.J."/>
            <person name="Moroz L.L."/>
            <person name="Walt D.R."/>
            <person name="Bodnar A.G."/>
        </authorList>
    </citation>
    <scope>NUCLEOTIDE SEQUENCE</scope>
    <source>
        <strain evidence="3">GMGI-L3</strain>
    </source>
</reference>
<feature type="region of interest" description="Disordered" evidence="1">
    <location>
        <begin position="979"/>
        <end position="999"/>
    </location>
</feature>
<dbReference type="Gene3D" id="2.30.29.30">
    <property type="entry name" value="Pleckstrin-homology domain (PH domain)/Phosphotyrosine-binding domain (PTB)"/>
    <property type="match status" value="1"/>
</dbReference>
<sequence length="1202" mass="130190">MNGEDNIEYFLGLTPSGVIVLRNKAKVGNYFWPRISKVYFRGRFFMLRVRDKNNSENTYGFETPSKAACKHLWQCCVEHHAFFRLTQASGNSPAAIFSLGSKFRYSGRTEKEAVQDAKLGSRTQPEFTRLPSRRYQRRIVEGAQDTPRVEDIEVKPETRNTVQLPTPVSTVSHMYRSTSMTLAPRSDSPRSTRSAPYPAGVTTSGGTATLLGGRKGDHRTRGESPRSVHSAAPATHNYAVSRRTSSVDSQSSVDSRGHRRHRRSRGRSSDGESEASSKCSSRGHRRHRHRHQSDDSDHHRHRHRRRRHKSGGTMVNSDTQWVQVQAGEAQVRGSTATVRDLSHKSGYQPSGIDTEADSHHHQHSNKKRHRKHRSRSRSPSEAKNTRLPDELRRHLEFDLQKTQGLTEAELREIPYTKIETAKTIKIKYTSPKTKRHKSPRRSKSNSSDRKATPPADGESPPPPYTPSPSNKTNTLPKANHKDSSGEVTGARTPDGGGLVNGTLRPPGPRSVQAPTVAVSRVKSSEGLSSGGNSSRGSSGDSPGVFRSHNDSSTNTGMTKTSASTSTSTSCTSYGFTSSTSHKPVMVNGPSVKALVTNSANGSSPTLGHEASSPDSSAFMEETTGGFVAANGFVPTSAAILKNGTNERGSHFTAVLKPQPSPQSSVTSGISVGSSSVSISADSTLTRGSQHNCNKDTSHNHHHQLSSASNSPDPDDQKNYDHHSYENFSFDHNSYDNSTICDSPEPYYNNCSSHCDQKKSGQHDSLYPSLEPMTQHSTNILIHYHDLDSVTSSSQPSSNQPVPLPRSSIISSVHSNDSSTHIVQSYGPSMSGSKNDTNPLQRSGYTSAPPKPRSNSNPNSVGLPPFSSSMSSSPAPSASSVTGCGNSSLPRPSSNRPHMRTTGSQTNILRTTASQTNHSNLGQRASSKPQSSSKATEMSHGIQTTNGTNLAHSALHWKVYNWDAYREEAEWSNSLGRSIKGQGSEGNQASTAVVSDTNGYHNGSYDHMNVAVNGKVNGLGKKNGSISGIYMNGKSNSKTCLAMNSYSPKSKGLAPLSDEFIHINSKINGNNKNSMSNFTGGDANIYKTDYITGSVHEHVNTLTGGKGTGHLKTFTNGHVNGFINGHTKDHRNGSINSCFEVESKNNKNVTFKVDSSLLRNSKGNGLNVTVNGKLEDNHLKGDYKGDAKGKLNGEAADEISTEL</sequence>
<dbReference type="GO" id="GO:0005856">
    <property type="term" value="C:cytoskeleton"/>
    <property type="evidence" value="ECO:0007669"/>
    <property type="project" value="TreeGrafter"/>
</dbReference>
<feature type="compositionally biased region" description="Basic residues" evidence="1">
    <location>
        <begin position="299"/>
        <end position="310"/>
    </location>
</feature>
<feature type="region of interest" description="Disordered" evidence="1">
    <location>
        <begin position="651"/>
        <end position="723"/>
    </location>
</feature>
<accession>A0A8J5MJG0</accession>